<accession>D8RKN8</accession>
<dbReference type="FunFam" id="3.40.50.2000:FF:000060">
    <property type="entry name" value="Glycosyltransferase"/>
    <property type="match status" value="1"/>
</dbReference>
<dbReference type="EC" id="2.4.1.-" evidence="4"/>
<dbReference type="eggNOG" id="KOG1192">
    <property type="taxonomic scope" value="Eukaryota"/>
</dbReference>
<dbReference type="SUPFAM" id="SSF53756">
    <property type="entry name" value="UDP-Glycosyltransferase/glycogen phosphorylase"/>
    <property type="match status" value="1"/>
</dbReference>
<gene>
    <name evidence="5" type="ORF">SELMODRAFT_95464</name>
</gene>
<dbReference type="InterPro" id="IPR002213">
    <property type="entry name" value="UDP_glucos_trans"/>
</dbReference>
<dbReference type="CDD" id="cd03784">
    <property type="entry name" value="GT1_Gtf-like"/>
    <property type="match status" value="1"/>
</dbReference>
<comment type="similarity">
    <text evidence="1 3">Belongs to the UDP-glycosyltransferase family.</text>
</comment>
<evidence type="ECO:0000256" key="4">
    <source>
        <dbReference type="RuleBase" id="RU362057"/>
    </source>
</evidence>
<dbReference type="HOGENOM" id="CLU_001724_3_0_1"/>
<proteinExistence type="inferred from homology"/>
<evidence type="ECO:0000313" key="6">
    <source>
        <dbReference type="Proteomes" id="UP000001514"/>
    </source>
</evidence>
<reference evidence="5 6" key="1">
    <citation type="journal article" date="2011" name="Science">
        <title>The Selaginella genome identifies genetic changes associated with the evolution of vascular plants.</title>
        <authorList>
            <person name="Banks J.A."/>
            <person name="Nishiyama T."/>
            <person name="Hasebe M."/>
            <person name="Bowman J.L."/>
            <person name="Gribskov M."/>
            <person name="dePamphilis C."/>
            <person name="Albert V.A."/>
            <person name="Aono N."/>
            <person name="Aoyama T."/>
            <person name="Ambrose B.A."/>
            <person name="Ashton N.W."/>
            <person name="Axtell M.J."/>
            <person name="Barker E."/>
            <person name="Barker M.S."/>
            <person name="Bennetzen J.L."/>
            <person name="Bonawitz N.D."/>
            <person name="Chapple C."/>
            <person name="Cheng C."/>
            <person name="Correa L.G."/>
            <person name="Dacre M."/>
            <person name="DeBarry J."/>
            <person name="Dreyer I."/>
            <person name="Elias M."/>
            <person name="Engstrom E.M."/>
            <person name="Estelle M."/>
            <person name="Feng L."/>
            <person name="Finet C."/>
            <person name="Floyd S.K."/>
            <person name="Frommer W.B."/>
            <person name="Fujita T."/>
            <person name="Gramzow L."/>
            <person name="Gutensohn M."/>
            <person name="Harholt J."/>
            <person name="Hattori M."/>
            <person name="Heyl A."/>
            <person name="Hirai T."/>
            <person name="Hiwatashi Y."/>
            <person name="Ishikawa M."/>
            <person name="Iwata M."/>
            <person name="Karol K.G."/>
            <person name="Koehler B."/>
            <person name="Kolukisaoglu U."/>
            <person name="Kubo M."/>
            <person name="Kurata T."/>
            <person name="Lalonde S."/>
            <person name="Li K."/>
            <person name="Li Y."/>
            <person name="Litt A."/>
            <person name="Lyons E."/>
            <person name="Manning G."/>
            <person name="Maruyama T."/>
            <person name="Michael T.P."/>
            <person name="Mikami K."/>
            <person name="Miyazaki S."/>
            <person name="Morinaga S."/>
            <person name="Murata T."/>
            <person name="Mueller-Roeber B."/>
            <person name="Nelson D.R."/>
            <person name="Obara M."/>
            <person name="Oguri Y."/>
            <person name="Olmstead R.G."/>
            <person name="Onodera N."/>
            <person name="Petersen B.L."/>
            <person name="Pils B."/>
            <person name="Prigge M."/>
            <person name="Rensing S.A."/>
            <person name="Riano-Pachon D.M."/>
            <person name="Roberts A.W."/>
            <person name="Sato Y."/>
            <person name="Scheller H.V."/>
            <person name="Schulz B."/>
            <person name="Schulz C."/>
            <person name="Shakirov E.V."/>
            <person name="Shibagaki N."/>
            <person name="Shinohara N."/>
            <person name="Shippen D.E."/>
            <person name="Soerensen I."/>
            <person name="Sotooka R."/>
            <person name="Sugimoto N."/>
            <person name="Sugita M."/>
            <person name="Sumikawa N."/>
            <person name="Tanurdzic M."/>
            <person name="Theissen G."/>
            <person name="Ulvskov P."/>
            <person name="Wakazuki S."/>
            <person name="Weng J.K."/>
            <person name="Willats W.W."/>
            <person name="Wipf D."/>
            <person name="Wolf P.G."/>
            <person name="Yang L."/>
            <person name="Zimmer A.D."/>
            <person name="Zhu Q."/>
            <person name="Mitros T."/>
            <person name="Hellsten U."/>
            <person name="Loque D."/>
            <person name="Otillar R."/>
            <person name="Salamov A."/>
            <person name="Schmutz J."/>
            <person name="Shapiro H."/>
            <person name="Lindquist E."/>
            <person name="Lucas S."/>
            <person name="Rokhsar D."/>
            <person name="Grigoriev I.V."/>
        </authorList>
    </citation>
    <scope>NUCLEOTIDE SEQUENCE [LARGE SCALE GENOMIC DNA]</scope>
</reference>
<dbReference type="PROSITE" id="PS00375">
    <property type="entry name" value="UDPGT"/>
    <property type="match status" value="1"/>
</dbReference>
<dbReference type="InParanoid" id="D8RKN8"/>
<evidence type="ECO:0000313" key="5">
    <source>
        <dbReference type="EMBL" id="EFJ27271.1"/>
    </source>
</evidence>
<sequence>MVVLPYPALGHLLPLIHLATKLATTGIIVTLLNVNSIHENLSRQWRCPDGMDIRLEQVHCDIFIPYGIDAKALKDTDGLLESLERLQAPVEELVREMQPPPCCIISDYFMRWAVGITKKLGLKVVTFWPGNAAWSSIHHHTQMLVSSGDANLGLDENKLIRYVPGLDAFKCRHLPSYFRRKLVGFILEFFSVSADRMKDADWILVNSISELETHAFDAMQGALANKNFVSVGPLFPCHTSPRVSLRDEKSECLEWLHTQATSSVLYISFGSLCLFPERQIVELAAGLEASKQPFLWADVRHEFVSSEALRGFAERSRPRGMVVSWAPQLQVLAHHSIAGFLSHCGWNSVLESIFYGVPLLGWPCHTEQSMNCKLVEDWKIGRRLSDDQDVARGRVEEVIRDFLEGQGMGEIRARMAALRSTVRSTTDQGGTSHGNLKRFVDAVNVSAIAGTTWHGTSRPCGSPKNDAT</sequence>
<dbReference type="Proteomes" id="UP000001514">
    <property type="component" value="Unassembled WGS sequence"/>
</dbReference>
<dbReference type="Gene3D" id="3.40.50.2000">
    <property type="entry name" value="Glycogen Phosphorylase B"/>
    <property type="match status" value="2"/>
</dbReference>
<dbReference type="PANTHER" id="PTHR11926">
    <property type="entry name" value="GLUCOSYL/GLUCURONOSYL TRANSFERASES"/>
    <property type="match status" value="1"/>
</dbReference>
<keyword evidence="6" id="KW-1185">Reference proteome</keyword>
<evidence type="ECO:0000256" key="2">
    <source>
        <dbReference type="ARBA" id="ARBA00022679"/>
    </source>
</evidence>
<dbReference type="FunCoup" id="D8RKN8">
    <property type="interactions" value="116"/>
</dbReference>
<name>D8RKN8_SELML</name>
<dbReference type="Gramene" id="EFJ27271">
    <property type="protein sequence ID" value="EFJ27271"/>
    <property type="gene ID" value="SELMODRAFT_95464"/>
</dbReference>
<keyword evidence="3" id="KW-0328">Glycosyltransferase</keyword>
<dbReference type="GO" id="GO:0035251">
    <property type="term" value="F:UDP-glucosyltransferase activity"/>
    <property type="evidence" value="ECO:0000318"/>
    <property type="project" value="GO_Central"/>
</dbReference>
<dbReference type="Pfam" id="PF00201">
    <property type="entry name" value="UDPGT"/>
    <property type="match status" value="1"/>
</dbReference>
<dbReference type="EMBL" id="GL377582">
    <property type="protein sequence ID" value="EFJ27271.1"/>
    <property type="molecule type" value="Genomic_DNA"/>
</dbReference>
<dbReference type="PANTHER" id="PTHR11926:SF774">
    <property type="entry name" value="UDP-GLYCOSYLTRANSFERASE 85A1-RELATED"/>
    <property type="match status" value="1"/>
</dbReference>
<dbReference type="InterPro" id="IPR035595">
    <property type="entry name" value="UDP_glycos_trans_CS"/>
</dbReference>
<dbReference type="AlphaFoldDB" id="D8RKN8"/>
<evidence type="ECO:0000256" key="1">
    <source>
        <dbReference type="ARBA" id="ARBA00009995"/>
    </source>
</evidence>
<evidence type="ECO:0000256" key="3">
    <source>
        <dbReference type="RuleBase" id="RU003718"/>
    </source>
</evidence>
<protein>
    <recommendedName>
        <fullName evidence="4">Glycosyltransferase</fullName>
        <ecNumber evidence="4">2.4.1.-</ecNumber>
    </recommendedName>
</protein>
<dbReference type="KEGG" id="smo:SELMODRAFT_95464"/>
<organism evidence="6">
    <name type="scientific">Selaginella moellendorffii</name>
    <name type="common">Spikemoss</name>
    <dbReference type="NCBI Taxonomy" id="88036"/>
    <lineage>
        <taxon>Eukaryota</taxon>
        <taxon>Viridiplantae</taxon>
        <taxon>Streptophyta</taxon>
        <taxon>Embryophyta</taxon>
        <taxon>Tracheophyta</taxon>
        <taxon>Lycopodiopsida</taxon>
        <taxon>Selaginellales</taxon>
        <taxon>Selaginellaceae</taxon>
        <taxon>Selaginella</taxon>
    </lineage>
</organism>
<keyword evidence="2 3" id="KW-0808">Transferase</keyword>